<gene>
    <name evidence="3" type="ORF">BYL167_LOCUS18365</name>
    <name evidence="2" type="ORF">GIL414_LOCUS14581</name>
</gene>
<feature type="non-terminal residue" evidence="3">
    <location>
        <position position="1"/>
    </location>
</feature>
<organism evidence="3 4">
    <name type="scientific">Rotaria magnacalcarata</name>
    <dbReference type="NCBI Taxonomy" id="392030"/>
    <lineage>
        <taxon>Eukaryota</taxon>
        <taxon>Metazoa</taxon>
        <taxon>Spiralia</taxon>
        <taxon>Gnathifera</taxon>
        <taxon>Rotifera</taxon>
        <taxon>Eurotatoria</taxon>
        <taxon>Bdelloidea</taxon>
        <taxon>Philodinida</taxon>
        <taxon>Philodinidae</taxon>
        <taxon>Rotaria</taxon>
    </lineage>
</organism>
<name>A0A8S2Q739_9BILA</name>
<proteinExistence type="predicted"/>
<dbReference type="EMBL" id="CAJOBH010007517">
    <property type="protein sequence ID" value="CAF4086491.1"/>
    <property type="molecule type" value="Genomic_DNA"/>
</dbReference>
<evidence type="ECO:0000256" key="1">
    <source>
        <dbReference type="SAM" id="MobiDB-lite"/>
    </source>
</evidence>
<protein>
    <submittedName>
        <fullName evidence="3">Uncharacterized protein</fullName>
    </submittedName>
</protein>
<dbReference type="Proteomes" id="UP000681720">
    <property type="component" value="Unassembled WGS sequence"/>
</dbReference>
<feature type="compositionally biased region" description="Pro residues" evidence="1">
    <location>
        <begin position="99"/>
        <end position="115"/>
    </location>
</feature>
<evidence type="ECO:0000313" key="3">
    <source>
        <dbReference type="EMBL" id="CAF4086491.1"/>
    </source>
</evidence>
<reference evidence="3" key="1">
    <citation type="submission" date="2021-02" db="EMBL/GenBank/DDBJ databases">
        <authorList>
            <person name="Nowell W R."/>
        </authorList>
    </citation>
    <scope>NUCLEOTIDE SEQUENCE</scope>
</reference>
<comment type="caution">
    <text evidence="3">The sequence shown here is derived from an EMBL/GenBank/DDBJ whole genome shotgun (WGS) entry which is preliminary data.</text>
</comment>
<dbReference type="EMBL" id="CAJOBJ010006197">
    <property type="protein sequence ID" value="CAF4054078.1"/>
    <property type="molecule type" value="Genomic_DNA"/>
</dbReference>
<dbReference type="Proteomes" id="UP000681967">
    <property type="component" value="Unassembled WGS sequence"/>
</dbReference>
<sequence>SSLFSDTLSTEKTDNEESLTHKMTPSTTSSTSPSSSSSPSSSIQNTTSSIDNTPPTTVTTATTSTSSMTTTTTNATCPLPLPPATMNNPNINLPSPFGRLPPPNLTRPPSSLLPPPPPPNLFQMSNLGTGRVPIMFSTNNGLPLPPPPPNTLYPMKLLAQAAALAAVNAAVATNFTNAPHHHPQSPSSQLGRDIDERDRQSSTTMRGDIDERPSDVYIRSTTNLGHLQTPTNLSSMNPSSPTLTLTDEHLKTKSIQDIFRTPKSVPIDTLSNPTPPNPTVGPSFDFISMLEQLKQPRQMQSIDASHDSLEIRSSSSQSSVYILRPVLVSFKPYQLPDKLTDPRIGKYQEKMFQWSEQARLERFKTSTLPSNNYSKILTDPLVNLYVTDG</sequence>
<dbReference type="AlphaFoldDB" id="A0A8S2Q739"/>
<feature type="compositionally biased region" description="Basic and acidic residues" evidence="1">
    <location>
        <begin position="9"/>
        <end position="20"/>
    </location>
</feature>
<evidence type="ECO:0000313" key="4">
    <source>
        <dbReference type="Proteomes" id="UP000681967"/>
    </source>
</evidence>
<feature type="compositionally biased region" description="Low complexity" evidence="1">
    <location>
        <begin position="24"/>
        <end position="78"/>
    </location>
</feature>
<feature type="region of interest" description="Disordered" evidence="1">
    <location>
        <begin position="1"/>
        <end position="115"/>
    </location>
</feature>
<accession>A0A8S2Q739</accession>
<feature type="region of interest" description="Disordered" evidence="1">
    <location>
        <begin position="176"/>
        <end position="216"/>
    </location>
</feature>
<evidence type="ECO:0000313" key="2">
    <source>
        <dbReference type="EMBL" id="CAF4054078.1"/>
    </source>
</evidence>